<dbReference type="RefSeq" id="WP_192460297.1">
    <property type="nucleotide sequence ID" value="NZ_JACYFJ010000001.1"/>
</dbReference>
<sequence>MIVRIFVLSALLIQMKTMSQTEMNKGKTLMVKEITSNANGDLKQVSDLLEKHTDLQKIATINWDSFLYLPTVQFRIARHQNEIWLKFYVEEAHILAQFSEANSATHKDSCVEFFIDPLQNGNYYNFEFNCIGTTHLAYGPGRGERQFVDKEVIENYIKTSSSLGDEPFEEKSGNHTWEMTVLIPIEVWTFTKNINLQGLTSRANFYKCADDTSKPHYVTWNAVGTERPDFHRPEFFGTLKFD</sequence>
<comment type="caution">
    <text evidence="2">The sequence shown here is derived from an EMBL/GenBank/DDBJ whole genome shotgun (WGS) entry which is preliminary data.</text>
</comment>
<organism evidence="2 3">
    <name type="scientific">Euzebyella saccharophila</name>
    <dbReference type="NCBI Taxonomy" id="679664"/>
    <lineage>
        <taxon>Bacteria</taxon>
        <taxon>Pseudomonadati</taxon>
        <taxon>Bacteroidota</taxon>
        <taxon>Flavobacteriia</taxon>
        <taxon>Flavobacteriales</taxon>
        <taxon>Flavobacteriaceae</taxon>
        <taxon>Euzebyella</taxon>
    </lineage>
</organism>
<dbReference type="SUPFAM" id="SSF49344">
    <property type="entry name" value="CBD9-like"/>
    <property type="match status" value="1"/>
</dbReference>
<feature type="domain" description="Carbohydrate-binding" evidence="1">
    <location>
        <begin position="49"/>
        <end position="241"/>
    </location>
</feature>
<evidence type="ECO:0000313" key="2">
    <source>
        <dbReference type="EMBL" id="MFC4096087.1"/>
    </source>
</evidence>
<dbReference type="CDD" id="cd09620">
    <property type="entry name" value="CBM9_like_3"/>
    <property type="match status" value="1"/>
</dbReference>
<accession>A0ABV8JP64</accession>
<proteinExistence type="predicted"/>
<evidence type="ECO:0000259" key="1">
    <source>
        <dbReference type="Pfam" id="PF16011"/>
    </source>
</evidence>
<keyword evidence="3" id="KW-1185">Reference proteome</keyword>
<dbReference type="Proteomes" id="UP001595814">
    <property type="component" value="Unassembled WGS sequence"/>
</dbReference>
<dbReference type="EMBL" id="JBHSAW010000004">
    <property type="protein sequence ID" value="MFC4096087.1"/>
    <property type="molecule type" value="Genomic_DNA"/>
</dbReference>
<dbReference type="Gene3D" id="2.60.40.1190">
    <property type="match status" value="1"/>
</dbReference>
<dbReference type="InterPro" id="IPR010502">
    <property type="entry name" value="Carb-bd_dom_fam9"/>
</dbReference>
<protein>
    <submittedName>
        <fullName evidence="2">Carbohydrate-binding family 9-like protein</fullName>
    </submittedName>
</protein>
<reference evidence="3" key="1">
    <citation type="journal article" date="2019" name="Int. J. Syst. Evol. Microbiol.">
        <title>The Global Catalogue of Microorganisms (GCM) 10K type strain sequencing project: providing services to taxonomists for standard genome sequencing and annotation.</title>
        <authorList>
            <consortium name="The Broad Institute Genomics Platform"/>
            <consortium name="The Broad Institute Genome Sequencing Center for Infectious Disease"/>
            <person name="Wu L."/>
            <person name="Ma J."/>
        </authorList>
    </citation>
    <scope>NUCLEOTIDE SEQUENCE [LARGE SCALE GENOMIC DNA]</scope>
    <source>
        <strain evidence="3">CECT 7477</strain>
    </source>
</reference>
<name>A0ABV8JP64_9FLAO</name>
<dbReference type="Pfam" id="PF16011">
    <property type="entry name" value="CBM9_2"/>
    <property type="match status" value="1"/>
</dbReference>
<evidence type="ECO:0000313" key="3">
    <source>
        <dbReference type="Proteomes" id="UP001595814"/>
    </source>
</evidence>
<gene>
    <name evidence="2" type="ORF">ACFOUT_09380</name>
</gene>